<evidence type="ECO:0000256" key="2">
    <source>
        <dbReference type="SAM" id="SignalP"/>
    </source>
</evidence>
<dbReference type="AlphaFoldDB" id="A0A1I1GWR1"/>
<keyword evidence="5" id="KW-1185">Reference proteome</keyword>
<sequence length="523" mass="58709">MVKFRLAAIFLLWMCIVSATQARVIGIKDSVGVTKINEKLHVRYMVSPGETIYRISTKFQVAVTELLEVNPELENGLKTGQIINIPYYPEKLAAYRNKYAASKPAATTPAPAPEKPKPAPAPTPTPAPAEKAVAATEKPITQPAATTPAVAPSSSTPQTDANGNLVHTVQAGETIYSLSKKYGIAPDDIKRWNNWDLKVGQQLIVQKKETTQATTPTPAPVSTPTPEPAKKEPVKTEITLDNEPFVEPSPKPTPQETQVKKEAAEDLDFAFTGQYDKTPDPSYPNDGTKRVLIIPFDPYLYFSDADEEIAARSKIPRPKVRQYFRRRLDALLDPKGYETIHLLGGTTKDTLLDLNRIYNSLSYSYQDLLYNPESAAKRTSTRNGMEINAPEKTWVQKQKEKFLSNAQTNTNASIAKDESKYFGVKIKDPEFFNFFNNKYGTRYYVFINQFEVKTDYEHCLDRARQDYERNFIVHFSIFNSNGKQIAGNRVKIYYNSNSNSILQIVGDNMQKMADAILSELPAR</sequence>
<dbReference type="Pfam" id="PF01476">
    <property type="entry name" value="LysM"/>
    <property type="match status" value="2"/>
</dbReference>
<feature type="domain" description="LysM" evidence="3">
    <location>
        <begin position="165"/>
        <end position="211"/>
    </location>
</feature>
<dbReference type="PANTHER" id="PTHR33734:SF22">
    <property type="entry name" value="MEMBRANE-BOUND LYTIC MUREIN TRANSGLYCOSYLASE D"/>
    <property type="match status" value="1"/>
</dbReference>
<name>A0A1I1GWR1_9BACT</name>
<dbReference type="SUPFAM" id="SSF54106">
    <property type="entry name" value="LysM domain"/>
    <property type="match status" value="2"/>
</dbReference>
<dbReference type="InterPro" id="IPR036779">
    <property type="entry name" value="LysM_dom_sf"/>
</dbReference>
<organism evidence="4 5">
    <name type="scientific">Flexibacter flexilis DSM 6793</name>
    <dbReference type="NCBI Taxonomy" id="927664"/>
    <lineage>
        <taxon>Bacteria</taxon>
        <taxon>Pseudomonadati</taxon>
        <taxon>Bacteroidota</taxon>
        <taxon>Cytophagia</taxon>
        <taxon>Cytophagales</taxon>
        <taxon>Flexibacteraceae</taxon>
        <taxon>Flexibacter</taxon>
    </lineage>
</organism>
<dbReference type="Proteomes" id="UP000199514">
    <property type="component" value="Unassembled WGS sequence"/>
</dbReference>
<feature type="domain" description="LysM" evidence="3">
    <location>
        <begin position="42"/>
        <end position="85"/>
    </location>
</feature>
<feature type="signal peptide" evidence="2">
    <location>
        <begin position="1"/>
        <end position="22"/>
    </location>
</feature>
<dbReference type="RefSeq" id="WP_091509876.1">
    <property type="nucleotide sequence ID" value="NZ_FOLE01000003.1"/>
</dbReference>
<gene>
    <name evidence="4" type="ORF">SAMN05421780_103117</name>
</gene>
<feature type="region of interest" description="Disordered" evidence="1">
    <location>
        <begin position="104"/>
        <end position="134"/>
    </location>
</feature>
<evidence type="ECO:0000259" key="3">
    <source>
        <dbReference type="PROSITE" id="PS51782"/>
    </source>
</evidence>
<dbReference type="STRING" id="927664.SAMN05421780_103117"/>
<keyword evidence="2" id="KW-0732">Signal</keyword>
<dbReference type="CDD" id="cd00118">
    <property type="entry name" value="LysM"/>
    <property type="match status" value="1"/>
</dbReference>
<feature type="region of interest" description="Disordered" evidence="1">
    <location>
        <begin position="208"/>
        <end position="234"/>
    </location>
</feature>
<dbReference type="Gene3D" id="3.10.350.10">
    <property type="entry name" value="LysM domain"/>
    <property type="match status" value="2"/>
</dbReference>
<evidence type="ECO:0000256" key="1">
    <source>
        <dbReference type="SAM" id="MobiDB-lite"/>
    </source>
</evidence>
<dbReference type="GO" id="GO:0008932">
    <property type="term" value="F:lytic endotransglycosylase activity"/>
    <property type="evidence" value="ECO:0007669"/>
    <property type="project" value="TreeGrafter"/>
</dbReference>
<dbReference type="SMART" id="SM00257">
    <property type="entry name" value="LysM"/>
    <property type="match status" value="2"/>
</dbReference>
<feature type="compositionally biased region" description="Pro residues" evidence="1">
    <location>
        <begin position="217"/>
        <end position="227"/>
    </location>
</feature>
<dbReference type="PANTHER" id="PTHR33734">
    <property type="entry name" value="LYSM DOMAIN-CONTAINING GPI-ANCHORED PROTEIN 2"/>
    <property type="match status" value="1"/>
</dbReference>
<dbReference type="PROSITE" id="PS51782">
    <property type="entry name" value="LYSM"/>
    <property type="match status" value="2"/>
</dbReference>
<dbReference type="OrthoDB" id="912393at2"/>
<protein>
    <submittedName>
        <fullName evidence="4">LysM domain-containing protein</fullName>
    </submittedName>
</protein>
<feature type="compositionally biased region" description="Pro residues" evidence="1">
    <location>
        <begin position="110"/>
        <end position="127"/>
    </location>
</feature>
<evidence type="ECO:0000313" key="4">
    <source>
        <dbReference type="EMBL" id="SFC15991.1"/>
    </source>
</evidence>
<dbReference type="EMBL" id="FOLE01000003">
    <property type="protein sequence ID" value="SFC15991.1"/>
    <property type="molecule type" value="Genomic_DNA"/>
</dbReference>
<feature type="region of interest" description="Disordered" evidence="1">
    <location>
        <begin position="144"/>
        <end position="163"/>
    </location>
</feature>
<reference evidence="4 5" key="1">
    <citation type="submission" date="2016-10" db="EMBL/GenBank/DDBJ databases">
        <authorList>
            <person name="de Groot N.N."/>
        </authorList>
    </citation>
    <scope>NUCLEOTIDE SEQUENCE [LARGE SCALE GENOMIC DNA]</scope>
    <source>
        <strain evidence="4 5">DSM 6793</strain>
    </source>
</reference>
<feature type="compositionally biased region" description="Low complexity" evidence="1">
    <location>
        <begin position="144"/>
        <end position="159"/>
    </location>
</feature>
<proteinExistence type="predicted"/>
<dbReference type="InterPro" id="IPR018392">
    <property type="entry name" value="LysM"/>
</dbReference>
<feature type="chain" id="PRO_5011440949" evidence="2">
    <location>
        <begin position="23"/>
        <end position="523"/>
    </location>
</feature>
<accession>A0A1I1GWR1</accession>
<evidence type="ECO:0000313" key="5">
    <source>
        <dbReference type="Proteomes" id="UP000199514"/>
    </source>
</evidence>